<name>A0A649V956_9CAUD</name>
<dbReference type="EMBL" id="MN585979">
    <property type="protein sequence ID" value="QGJ88850.1"/>
    <property type="molecule type" value="Genomic_DNA"/>
</dbReference>
<accession>A0A649V956</accession>
<dbReference type="GeneID" id="64871141"/>
<reference evidence="2 3" key="1">
    <citation type="submission" date="2019-10" db="EMBL/GenBank/DDBJ databases">
        <authorList>
            <person name="Curtis N."/>
            <person name="Kistler A.L."/>
            <person name="Garlena R.A."/>
            <person name="Russell D.A."/>
            <person name="Pope W.H."/>
            <person name="Jacobs-Sera D."/>
            <person name="Hatfull G.F."/>
        </authorList>
    </citation>
    <scope>NUCLEOTIDE SEQUENCE [LARGE SCALE GENOMIC DNA]</scope>
</reference>
<dbReference type="Proteomes" id="UP000423725">
    <property type="component" value="Segment"/>
</dbReference>
<evidence type="ECO:0000313" key="2">
    <source>
        <dbReference type="EMBL" id="QGJ88850.1"/>
    </source>
</evidence>
<dbReference type="KEGG" id="vg:64871141"/>
<proteinExistence type="predicted"/>
<sequence>MSWSSDHDKREDLSGELWTVRGLLLEAGQLDAARRCETAALQVRDEEISLSKATRLLCNFENELDEV</sequence>
<keyword evidence="3" id="KW-1185">Reference proteome</keyword>
<dbReference type="RefSeq" id="YP_010061524.1">
    <property type="nucleotide sequence ID" value="NC_054783.1"/>
</dbReference>
<gene>
    <name evidence="2" type="primary">99</name>
    <name evidence="2" type="ORF">SEA_YECEY3_99</name>
</gene>
<evidence type="ECO:0000313" key="3">
    <source>
        <dbReference type="Proteomes" id="UP000423725"/>
    </source>
</evidence>
<feature type="domain" description="DUF7273" evidence="1">
    <location>
        <begin position="2"/>
        <end position="66"/>
    </location>
</feature>
<organism evidence="2 3">
    <name type="scientific">Mycobacterium phage Yecey3</name>
    <dbReference type="NCBI Taxonomy" id="2656617"/>
    <lineage>
        <taxon>Viruses</taxon>
        <taxon>Duplodnaviria</taxon>
        <taxon>Heunggongvirae</taxon>
        <taxon>Uroviricota</taxon>
        <taxon>Caudoviricetes</taxon>
        <taxon>Yeceytrevirus</taxon>
        <taxon>Yeceytrevirus yecey3</taxon>
    </lineage>
</organism>
<dbReference type="InterPro" id="IPR055697">
    <property type="entry name" value="DUF7273"/>
</dbReference>
<dbReference type="Pfam" id="PF23938">
    <property type="entry name" value="DUF7273"/>
    <property type="match status" value="1"/>
</dbReference>
<evidence type="ECO:0000259" key="1">
    <source>
        <dbReference type="Pfam" id="PF23938"/>
    </source>
</evidence>
<protein>
    <recommendedName>
        <fullName evidence="1">DUF7273 domain-containing protein</fullName>
    </recommendedName>
</protein>